<dbReference type="FunFam" id="3.30.2160.10:FF:000001">
    <property type="entry name" value="E3 ubiquitin-protein ligase NEDD4-like"/>
    <property type="match status" value="1"/>
</dbReference>
<dbReference type="SUPFAM" id="SSF51045">
    <property type="entry name" value="WW domain"/>
    <property type="match status" value="1"/>
</dbReference>
<evidence type="ECO:0000256" key="5">
    <source>
        <dbReference type="ARBA" id="ARBA00022737"/>
    </source>
</evidence>
<dbReference type="InterPro" id="IPR000008">
    <property type="entry name" value="C2_dom"/>
</dbReference>
<dbReference type="InterPro" id="IPR000569">
    <property type="entry name" value="HECT_dom"/>
</dbReference>
<dbReference type="GO" id="GO:0048814">
    <property type="term" value="P:regulation of dendrite morphogenesis"/>
    <property type="evidence" value="ECO:0007669"/>
    <property type="project" value="TreeGrafter"/>
</dbReference>
<feature type="region of interest" description="Disordered" evidence="8">
    <location>
        <begin position="311"/>
        <end position="346"/>
    </location>
</feature>
<dbReference type="SMART" id="SM00119">
    <property type="entry name" value="HECTc"/>
    <property type="match status" value="1"/>
</dbReference>
<evidence type="ECO:0000259" key="10">
    <source>
        <dbReference type="PROSITE" id="PS50237"/>
    </source>
</evidence>
<feature type="active site" description="Glycyl thioester intermediate" evidence="7">
    <location>
        <position position="887"/>
    </location>
</feature>
<evidence type="ECO:0000256" key="8">
    <source>
        <dbReference type="SAM" id="MobiDB-lite"/>
    </source>
</evidence>
<dbReference type="InterPro" id="IPR050409">
    <property type="entry name" value="E3_ubiq-protein_ligase"/>
</dbReference>
<evidence type="ECO:0000256" key="3">
    <source>
        <dbReference type="ARBA" id="ARBA00012485"/>
    </source>
</evidence>
<dbReference type="InterPro" id="IPR032348">
    <property type="entry name" value="HECW_N"/>
</dbReference>
<dbReference type="FunFam" id="3.30.2410.10:FF:000002">
    <property type="entry name" value="E3 ubiquitin-protein ligase HECW2"/>
    <property type="match status" value="1"/>
</dbReference>
<dbReference type="InterPro" id="IPR040524">
    <property type="entry name" value="HECW1_helix"/>
</dbReference>
<accession>A0A914CD15</accession>
<dbReference type="GO" id="GO:0005737">
    <property type="term" value="C:cytoplasm"/>
    <property type="evidence" value="ECO:0007669"/>
    <property type="project" value="UniProtKB-ARBA"/>
</dbReference>
<dbReference type="WBParaSite" id="ACRNAN_Path_859.g3312.t1">
    <property type="protein sequence ID" value="ACRNAN_Path_859.g3312.t1"/>
    <property type="gene ID" value="ACRNAN_Path_859.g3312"/>
</dbReference>
<dbReference type="PROSITE" id="PS50237">
    <property type="entry name" value="HECT"/>
    <property type="match status" value="1"/>
</dbReference>
<dbReference type="SUPFAM" id="SSF56204">
    <property type="entry name" value="Hect, E3 ligase catalytic domain"/>
    <property type="match status" value="1"/>
</dbReference>
<dbReference type="FunFam" id="3.90.1750.10:FF:000079">
    <property type="entry name" value="E3 ubiquitin-protein ligase"/>
    <property type="match status" value="1"/>
</dbReference>
<name>A0A914CD15_9BILA</name>
<dbReference type="InterPro" id="IPR035983">
    <property type="entry name" value="Hect_E3_ubiquitin_ligase"/>
</dbReference>
<reference evidence="12" key="1">
    <citation type="submission" date="2022-11" db="UniProtKB">
        <authorList>
            <consortium name="WormBaseParasite"/>
        </authorList>
    </citation>
    <scope>IDENTIFICATION</scope>
</reference>
<evidence type="ECO:0000256" key="4">
    <source>
        <dbReference type="ARBA" id="ARBA00022679"/>
    </source>
</evidence>
<dbReference type="PANTHER" id="PTHR11254">
    <property type="entry name" value="HECT DOMAIN UBIQUITIN-PROTEIN LIGASE"/>
    <property type="match status" value="1"/>
</dbReference>
<dbReference type="PROSITE" id="PS50020">
    <property type="entry name" value="WW_DOMAIN_2"/>
    <property type="match status" value="2"/>
</dbReference>
<dbReference type="InterPro" id="IPR036020">
    <property type="entry name" value="WW_dom_sf"/>
</dbReference>
<dbReference type="Pfam" id="PF00168">
    <property type="entry name" value="C2"/>
    <property type="match status" value="1"/>
</dbReference>
<dbReference type="Pfam" id="PF00397">
    <property type="entry name" value="WW"/>
    <property type="match status" value="1"/>
</dbReference>
<evidence type="ECO:0000256" key="2">
    <source>
        <dbReference type="ARBA" id="ARBA00004906"/>
    </source>
</evidence>
<evidence type="ECO:0000313" key="12">
    <source>
        <dbReference type="WBParaSite" id="ACRNAN_Path_859.g3312.t1"/>
    </source>
</evidence>
<dbReference type="GO" id="GO:0061630">
    <property type="term" value="F:ubiquitin protein ligase activity"/>
    <property type="evidence" value="ECO:0007669"/>
    <property type="project" value="UniProtKB-EC"/>
</dbReference>
<dbReference type="SMART" id="SM00456">
    <property type="entry name" value="WW"/>
    <property type="match status" value="2"/>
</dbReference>
<dbReference type="InterPro" id="IPR001202">
    <property type="entry name" value="WW_dom"/>
</dbReference>
<evidence type="ECO:0000259" key="9">
    <source>
        <dbReference type="PROSITE" id="PS50020"/>
    </source>
</evidence>
<feature type="region of interest" description="Disordered" evidence="8">
    <location>
        <begin position="210"/>
        <end position="261"/>
    </location>
</feature>
<keyword evidence="4" id="KW-0808">Transferase</keyword>
<dbReference type="SUPFAM" id="SSF49562">
    <property type="entry name" value="C2 domain (Calcium/lipid-binding domain, CaLB)"/>
    <property type="match status" value="1"/>
</dbReference>
<evidence type="ECO:0000256" key="7">
    <source>
        <dbReference type="PROSITE-ProRule" id="PRU00104"/>
    </source>
</evidence>
<proteinExistence type="predicted"/>
<dbReference type="Pfam" id="PF16562">
    <property type="entry name" value="HECW_N"/>
    <property type="match status" value="1"/>
</dbReference>
<dbReference type="GO" id="GO:0016567">
    <property type="term" value="P:protein ubiquitination"/>
    <property type="evidence" value="ECO:0007669"/>
    <property type="project" value="TreeGrafter"/>
</dbReference>
<dbReference type="Gene3D" id="2.60.40.2840">
    <property type="match status" value="1"/>
</dbReference>
<dbReference type="Pfam" id="PF00632">
    <property type="entry name" value="HECT"/>
    <property type="match status" value="1"/>
</dbReference>
<feature type="domain" description="WW" evidence="9">
    <location>
        <begin position="409"/>
        <end position="443"/>
    </location>
</feature>
<sequence>MFEIDEFNPLLYVDYKSYGVCGSKTCFVNWKITKAHMNGSQKQSNFCFRYYDGLTGALRASSPPLLVFTDAQIVIDSITSNTLPQVKNSSFYAKIRCTEGCQYRTHLSQHGIWDNLKLSFPVDRSRELQFYLKERCWKGDKIIGEANIPLAELVHRTNKDLAFILRPPGGNGNGQFNCQILISCHLIPARHESLEETMSNLRMSRNAKNEDVRNGNSLGLPLSGSVSSGSSNMSTSTCSSDRPSTSSSHSLSSSSHNTLPSGWEIRVDRHGRLIYLDHVNKRTTWQPPTVLEKDPMTSSDISQRYACARRTVIKGRNQNTDPETPKKAKDSKKDRDHSSSSHPQPVRFLLRHNFVNTLHNNPEALRVYNESAYLKHIIHRIRRDPSKFDKFEQNRELVEFINLFADKTQPLPEGWQIARQGDQQQRLFIDHSSRRITLIDPRLPDEIKRRTRSAPPNRRQFRREDMNGNTIVDILQRTEELKKLVRKRFPEAAPKICKKLAIISRMGEPALLHFANDVDLITAISALESENLESRDRNEFEEKLSYFYTSLQRAGYAQGPGKIRFRLRRDHLMQDAFDKILAVDPITLKKYHMTVTFDDEDGLDYGGPSRELFFLLSRELFNPYYGLFEYSANDTYTVQISPMSKFVDNYLRWMELCGRVLALALIHRCMLDTFFTRAFYKLLIGLPYKINDLQCMDSQFHNSLLWIRENKITPDLDLTFSTTEEIAGEIIEKELLPGGKDVLVTDSNKEEFINLMLRWRVERNVEEQGKALLRGIYSIVDRDYLRIFDAEQLELVLSGTVEIDIEDWRENTEYKGGFYDGHVVVTWFWNTVYSMNNADRLKLLQFVTGTSSIPFEGFKALRGSNGPRKFTIEKWGHEESLPRAHTCFNRLDLPAYPTEKILIDKLRIAINESSSYAIE</sequence>
<comment type="catalytic activity">
    <reaction evidence="1">
        <text>S-ubiquitinyl-[E2 ubiquitin-conjugating enzyme]-L-cysteine + [acceptor protein]-L-lysine = [E2 ubiquitin-conjugating enzyme]-L-cysteine + N(6)-ubiquitinyl-[acceptor protein]-L-lysine.</text>
        <dbReference type="EC" id="2.3.2.26"/>
    </reaction>
</comment>
<dbReference type="Gene3D" id="3.30.2410.10">
    <property type="entry name" value="Hect, E3 ligase catalytic domain"/>
    <property type="match status" value="1"/>
</dbReference>
<dbReference type="Pfam" id="PF18436">
    <property type="entry name" value="HECW1_helix"/>
    <property type="match status" value="1"/>
</dbReference>
<dbReference type="Gene3D" id="3.90.1750.10">
    <property type="entry name" value="Hect, E3 ligase catalytic domains"/>
    <property type="match status" value="1"/>
</dbReference>
<dbReference type="PANTHER" id="PTHR11254:SF320">
    <property type="entry name" value="HECT-TYPE E3 UBIQUITIN TRANSFERASE"/>
    <property type="match status" value="1"/>
</dbReference>
<feature type="domain" description="WW" evidence="9">
    <location>
        <begin position="257"/>
        <end position="290"/>
    </location>
</feature>
<evidence type="ECO:0000313" key="11">
    <source>
        <dbReference type="Proteomes" id="UP000887540"/>
    </source>
</evidence>
<dbReference type="GO" id="GO:0006511">
    <property type="term" value="P:ubiquitin-dependent protein catabolic process"/>
    <property type="evidence" value="ECO:0007669"/>
    <property type="project" value="TreeGrafter"/>
</dbReference>
<feature type="domain" description="HECT" evidence="10">
    <location>
        <begin position="584"/>
        <end position="919"/>
    </location>
</feature>
<evidence type="ECO:0000256" key="1">
    <source>
        <dbReference type="ARBA" id="ARBA00000885"/>
    </source>
</evidence>
<feature type="compositionally biased region" description="Low complexity" evidence="8">
    <location>
        <begin position="214"/>
        <end position="261"/>
    </location>
</feature>
<dbReference type="Gene3D" id="3.30.2160.10">
    <property type="entry name" value="Hect, E3 ligase catalytic domain"/>
    <property type="match status" value="1"/>
</dbReference>
<dbReference type="EC" id="2.3.2.26" evidence="3"/>
<dbReference type="InterPro" id="IPR035892">
    <property type="entry name" value="C2_domain_sf"/>
</dbReference>
<feature type="compositionally biased region" description="Basic and acidic residues" evidence="8">
    <location>
        <begin position="323"/>
        <end position="339"/>
    </location>
</feature>
<dbReference type="CDD" id="cd00078">
    <property type="entry name" value="HECTc"/>
    <property type="match status" value="1"/>
</dbReference>
<keyword evidence="5" id="KW-0677">Repeat</keyword>
<organism evidence="11 12">
    <name type="scientific">Acrobeloides nanus</name>
    <dbReference type="NCBI Taxonomy" id="290746"/>
    <lineage>
        <taxon>Eukaryota</taxon>
        <taxon>Metazoa</taxon>
        <taxon>Ecdysozoa</taxon>
        <taxon>Nematoda</taxon>
        <taxon>Chromadorea</taxon>
        <taxon>Rhabditida</taxon>
        <taxon>Tylenchina</taxon>
        <taxon>Cephalobomorpha</taxon>
        <taxon>Cephaloboidea</taxon>
        <taxon>Cephalobidae</taxon>
        <taxon>Acrobeloides</taxon>
    </lineage>
</organism>
<evidence type="ECO:0000256" key="6">
    <source>
        <dbReference type="ARBA" id="ARBA00022786"/>
    </source>
</evidence>
<keyword evidence="6 7" id="KW-0833">Ubl conjugation pathway</keyword>
<comment type="pathway">
    <text evidence="2">Protein modification; protein ubiquitination.</text>
</comment>
<dbReference type="Gene3D" id="2.20.70.10">
    <property type="match status" value="2"/>
</dbReference>
<protein>
    <recommendedName>
        <fullName evidence="3">HECT-type E3 ubiquitin transferase</fullName>
        <ecNumber evidence="3">2.3.2.26</ecNumber>
    </recommendedName>
</protein>
<dbReference type="CDD" id="cd00201">
    <property type="entry name" value="WW"/>
    <property type="match status" value="1"/>
</dbReference>
<keyword evidence="11" id="KW-1185">Reference proteome</keyword>
<dbReference type="Proteomes" id="UP000887540">
    <property type="component" value="Unplaced"/>
</dbReference>
<dbReference type="AlphaFoldDB" id="A0A914CD15"/>